<comment type="caution">
    <text evidence="1">The sequence shown here is derived from an EMBL/GenBank/DDBJ whole genome shotgun (WGS) entry which is preliminary data.</text>
</comment>
<reference evidence="1" key="1">
    <citation type="submission" date="2020-12" db="EMBL/GenBank/DDBJ databases">
        <title>Metabolic potential, ecology and presence of endohyphal bacteria is reflected in genomic diversity of Mucoromycotina.</title>
        <authorList>
            <person name="Muszewska A."/>
            <person name="Okrasinska A."/>
            <person name="Steczkiewicz K."/>
            <person name="Drgas O."/>
            <person name="Orlowska M."/>
            <person name="Perlinska-Lenart U."/>
            <person name="Aleksandrzak-Piekarczyk T."/>
            <person name="Szatraj K."/>
            <person name="Zielenkiewicz U."/>
            <person name="Pilsyk S."/>
            <person name="Malc E."/>
            <person name="Mieczkowski P."/>
            <person name="Kruszewska J.S."/>
            <person name="Biernat P."/>
            <person name="Pawlowska J."/>
        </authorList>
    </citation>
    <scope>NUCLEOTIDE SEQUENCE</scope>
    <source>
        <strain evidence="1">WA0000017839</strain>
    </source>
</reference>
<dbReference type="OrthoDB" id="2288700at2759"/>
<dbReference type="EMBL" id="JAEPRD010000073">
    <property type="protein sequence ID" value="KAG2201267.1"/>
    <property type="molecule type" value="Genomic_DNA"/>
</dbReference>
<dbReference type="Proteomes" id="UP000603453">
    <property type="component" value="Unassembled WGS sequence"/>
</dbReference>
<keyword evidence="2" id="KW-1185">Reference proteome</keyword>
<organism evidence="1 2">
    <name type="scientific">Mucor saturninus</name>
    <dbReference type="NCBI Taxonomy" id="64648"/>
    <lineage>
        <taxon>Eukaryota</taxon>
        <taxon>Fungi</taxon>
        <taxon>Fungi incertae sedis</taxon>
        <taxon>Mucoromycota</taxon>
        <taxon>Mucoromycotina</taxon>
        <taxon>Mucoromycetes</taxon>
        <taxon>Mucorales</taxon>
        <taxon>Mucorineae</taxon>
        <taxon>Mucoraceae</taxon>
        <taxon>Mucor</taxon>
    </lineage>
</organism>
<sequence length="185" mass="20940">MVAQLLGLDTHQIKSTFQQRFHDLSLAILSNDTKTIDIGHQLNCLHQPLNSTDQILQLLSSTEIDVLFVDFTDQNNPWHIINKLLVLENKDLIQCVVSPFTLPEQVTSPIMPRQSYQMKNGLEVNTNDQTALMYSYFHSGSARTDTTTQYTLQNIQSHGGNNKILAWHFLAEIAHKLGFVSKYGA</sequence>
<dbReference type="PANTHER" id="PTHR35506">
    <property type="entry name" value="OS02G0135600 PROTEIN"/>
    <property type="match status" value="1"/>
</dbReference>
<protein>
    <submittedName>
        <fullName evidence="1">Uncharacterized protein</fullName>
    </submittedName>
</protein>
<dbReference type="AlphaFoldDB" id="A0A8H7QZR1"/>
<dbReference type="PANTHER" id="PTHR35506:SF1">
    <property type="entry name" value="OS02G0135600 PROTEIN"/>
    <property type="match status" value="1"/>
</dbReference>
<gene>
    <name evidence="1" type="ORF">INT47_006770</name>
</gene>
<name>A0A8H7QZR1_9FUNG</name>
<evidence type="ECO:0000313" key="1">
    <source>
        <dbReference type="EMBL" id="KAG2201267.1"/>
    </source>
</evidence>
<proteinExistence type="predicted"/>
<accession>A0A8H7QZR1</accession>
<evidence type="ECO:0000313" key="2">
    <source>
        <dbReference type="Proteomes" id="UP000603453"/>
    </source>
</evidence>